<dbReference type="Proteomes" id="UP000823775">
    <property type="component" value="Unassembled WGS sequence"/>
</dbReference>
<protein>
    <submittedName>
        <fullName evidence="1">Uncharacterized protein</fullName>
    </submittedName>
</protein>
<evidence type="ECO:0000313" key="1">
    <source>
        <dbReference type="EMBL" id="MCD7465016.1"/>
    </source>
</evidence>
<dbReference type="InterPro" id="IPR007315">
    <property type="entry name" value="PIG-V/Gpi18"/>
</dbReference>
<keyword evidence="2" id="KW-1185">Reference proteome</keyword>
<evidence type="ECO:0000313" key="2">
    <source>
        <dbReference type="Proteomes" id="UP000823775"/>
    </source>
</evidence>
<organism evidence="1 2">
    <name type="scientific">Datura stramonium</name>
    <name type="common">Jimsonweed</name>
    <name type="synonym">Common thornapple</name>
    <dbReference type="NCBI Taxonomy" id="4076"/>
    <lineage>
        <taxon>Eukaryota</taxon>
        <taxon>Viridiplantae</taxon>
        <taxon>Streptophyta</taxon>
        <taxon>Embryophyta</taxon>
        <taxon>Tracheophyta</taxon>
        <taxon>Spermatophyta</taxon>
        <taxon>Magnoliopsida</taxon>
        <taxon>eudicotyledons</taxon>
        <taxon>Gunneridae</taxon>
        <taxon>Pentapetalae</taxon>
        <taxon>asterids</taxon>
        <taxon>lamiids</taxon>
        <taxon>Solanales</taxon>
        <taxon>Solanaceae</taxon>
        <taxon>Solanoideae</taxon>
        <taxon>Datureae</taxon>
        <taxon>Datura</taxon>
    </lineage>
</organism>
<gene>
    <name evidence="1" type="ORF">HAX54_000408</name>
</gene>
<dbReference type="EMBL" id="JACEIK010001011">
    <property type="protein sequence ID" value="MCD7465016.1"/>
    <property type="molecule type" value="Genomic_DNA"/>
</dbReference>
<dbReference type="Pfam" id="PF04188">
    <property type="entry name" value="Mannosyl_trans2"/>
    <property type="match status" value="1"/>
</dbReference>
<comment type="caution">
    <text evidence="1">The sequence shown here is derived from an EMBL/GenBank/DDBJ whole genome shotgun (WGS) entry which is preliminary data.</text>
</comment>
<accession>A0ABS8T202</accession>
<proteinExistence type="predicted"/>
<name>A0ABS8T202_DATST</name>
<sequence>MWMVKPVGKPKEKNVIIPQSPSYILRRVKPPITSSISDAGKMTGKSSVDIHHHTRLVLKYAVASRLVLIFLIVLWRSLLSPYDTSASINPSCLSNTSSIYNLLSGSNSNLKSDSPRFSSAIGVGD</sequence>
<reference evidence="1 2" key="1">
    <citation type="journal article" date="2021" name="BMC Genomics">
        <title>Datura genome reveals duplications of psychoactive alkaloid biosynthetic genes and high mutation rate following tissue culture.</title>
        <authorList>
            <person name="Rajewski A."/>
            <person name="Carter-House D."/>
            <person name="Stajich J."/>
            <person name="Litt A."/>
        </authorList>
    </citation>
    <scope>NUCLEOTIDE SEQUENCE [LARGE SCALE GENOMIC DNA]</scope>
    <source>
        <strain evidence="1">AR-01</strain>
    </source>
</reference>